<dbReference type="InterPro" id="IPR004101">
    <property type="entry name" value="Mur_ligase_C"/>
</dbReference>
<evidence type="ECO:0000256" key="1">
    <source>
        <dbReference type="ARBA" id="ARBA00008276"/>
    </source>
</evidence>
<organism evidence="13 14">
    <name type="scientific">Actinomyces denticolens</name>
    <dbReference type="NCBI Taxonomy" id="52767"/>
    <lineage>
        <taxon>Bacteria</taxon>
        <taxon>Bacillati</taxon>
        <taxon>Actinomycetota</taxon>
        <taxon>Actinomycetes</taxon>
        <taxon>Actinomycetales</taxon>
        <taxon>Actinomycetaceae</taxon>
        <taxon>Actinomyces</taxon>
    </lineage>
</organism>
<evidence type="ECO:0000256" key="3">
    <source>
        <dbReference type="ARBA" id="ARBA00022598"/>
    </source>
</evidence>
<evidence type="ECO:0000256" key="5">
    <source>
        <dbReference type="ARBA" id="ARBA00022741"/>
    </source>
</evidence>
<proteinExistence type="inferred from homology"/>
<gene>
    <name evidence="13" type="ORF">SAMN05216246_101313</name>
</gene>
<evidence type="ECO:0000256" key="7">
    <source>
        <dbReference type="ARBA" id="ARBA00022842"/>
    </source>
</evidence>
<dbReference type="Proteomes" id="UP000184390">
    <property type="component" value="Unassembled WGS sequence"/>
</dbReference>
<keyword evidence="7" id="KW-0460">Magnesium</keyword>
<dbReference type="InterPro" id="IPR001645">
    <property type="entry name" value="Folylpolyglutamate_synth"/>
</dbReference>
<dbReference type="Pfam" id="PF02875">
    <property type="entry name" value="Mur_ligase_C"/>
    <property type="match status" value="1"/>
</dbReference>
<dbReference type="InterPro" id="IPR018109">
    <property type="entry name" value="Folylpolyglutamate_synth_CS"/>
</dbReference>
<dbReference type="InterPro" id="IPR036565">
    <property type="entry name" value="Mur-like_cat_sf"/>
</dbReference>
<comment type="catalytic activity">
    <reaction evidence="9">
        <text>(6S)-5,6,7,8-tetrahydrofolyl-(gamma-L-Glu)(n) + L-glutamate + ATP = (6S)-5,6,7,8-tetrahydrofolyl-(gamma-L-Glu)(n+1) + ADP + phosphate + H(+)</text>
        <dbReference type="Rhea" id="RHEA:10580"/>
        <dbReference type="Rhea" id="RHEA-COMP:14738"/>
        <dbReference type="Rhea" id="RHEA-COMP:14740"/>
        <dbReference type="ChEBI" id="CHEBI:15378"/>
        <dbReference type="ChEBI" id="CHEBI:29985"/>
        <dbReference type="ChEBI" id="CHEBI:30616"/>
        <dbReference type="ChEBI" id="CHEBI:43474"/>
        <dbReference type="ChEBI" id="CHEBI:141005"/>
        <dbReference type="ChEBI" id="CHEBI:456216"/>
        <dbReference type="EC" id="6.3.2.17"/>
    </reaction>
</comment>
<dbReference type="Gene3D" id="3.90.190.20">
    <property type="entry name" value="Mur ligase, C-terminal domain"/>
    <property type="match status" value="1"/>
</dbReference>
<keyword evidence="14" id="KW-1185">Reference proteome</keyword>
<evidence type="ECO:0000313" key="13">
    <source>
        <dbReference type="EMBL" id="SHI34963.1"/>
    </source>
</evidence>
<accession>A0ABY1HZW1</accession>
<dbReference type="EC" id="6.3.2.17" evidence="2"/>
<dbReference type="Gene3D" id="3.40.1190.10">
    <property type="entry name" value="Mur-like, catalytic domain"/>
    <property type="match status" value="1"/>
</dbReference>
<feature type="region of interest" description="Disordered" evidence="10">
    <location>
        <begin position="1"/>
        <end position="34"/>
    </location>
</feature>
<dbReference type="PROSITE" id="PS01012">
    <property type="entry name" value="FOLYLPOLYGLU_SYNT_2"/>
    <property type="match status" value="1"/>
</dbReference>
<evidence type="ECO:0000259" key="12">
    <source>
        <dbReference type="Pfam" id="PF08245"/>
    </source>
</evidence>
<dbReference type="SUPFAM" id="SSF53623">
    <property type="entry name" value="MurD-like peptide ligases, catalytic domain"/>
    <property type="match status" value="1"/>
</dbReference>
<dbReference type="InterPro" id="IPR036615">
    <property type="entry name" value="Mur_ligase_C_dom_sf"/>
</dbReference>
<dbReference type="PANTHER" id="PTHR11136">
    <property type="entry name" value="FOLYLPOLYGLUTAMATE SYNTHASE-RELATED"/>
    <property type="match status" value="1"/>
</dbReference>
<reference evidence="13 14" key="1">
    <citation type="submission" date="2016-11" db="EMBL/GenBank/DDBJ databases">
        <authorList>
            <person name="Varghese N."/>
            <person name="Submissions S."/>
        </authorList>
    </citation>
    <scope>NUCLEOTIDE SEQUENCE [LARGE SCALE GENOMIC DNA]</scope>
    <source>
        <strain evidence="13 14">PA</strain>
    </source>
</reference>
<dbReference type="RefSeq" id="WP_256624031.1">
    <property type="nucleotide sequence ID" value="NZ_FQYL01000001.1"/>
</dbReference>
<feature type="domain" description="Mur ligase central" evidence="12">
    <location>
        <begin position="221"/>
        <end position="463"/>
    </location>
</feature>
<keyword evidence="3" id="KW-0436">Ligase</keyword>
<dbReference type="PANTHER" id="PTHR11136:SF0">
    <property type="entry name" value="DIHYDROFOLATE SYNTHETASE-RELATED"/>
    <property type="match status" value="1"/>
</dbReference>
<feature type="domain" description="Mur ligase C-terminal" evidence="11">
    <location>
        <begin position="488"/>
        <end position="606"/>
    </location>
</feature>
<comment type="caution">
    <text evidence="13">The sequence shown here is derived from an EMBL/GenBank/DDBJ whole genome shotgun (WGS) entry which is preliminary data.</text>
</comment>
<evidence type="ECO:0000259" key="11">
    <source>
        <dbReference type="Pfam" id="PF02875"/>
    </source>
</evidence>
<dbReference type="SUPFAM" id="SSF53244">
    <property type="entry name" value="MurD-like peptide ligases, peptide-binding domain"/>
    <property type="match status" value="1"/>
</dbReference>
<feature type="compositionally biased region" description="Gly residues" evidence="10">
    <location>
        <begin position="14"/>
        <end position="24"/>
    </location>
</feature>
<evidence type="ECO:0000313" key="14">
    <source>
        <dbReference type="Proteomes" id="UP000184390"/>
    </source>
</evidence>
<evidence type="ECO:0000256" key="6">
    <source>
        <dbReference type="ARBA" id="ARBA00022840"/>
    </source>
</evidence>
<dbReference type="InterPro" id="IPR013221">
    <property type="entry name" value="Mur_ligase_cen"/>
</dbReference>
<protein>
    <recommendedName>
        <fullName evidence="2">tetrahydrofolate synthase</fullName>
        <ecNumber evidence="2">6.3.2.17</ecNumber>
    </recommendedName>
    <alternativeName>
        <fullName evidence="8">Tetrahydrofolylpolyglutamate synthase</fullName>
    </alternativeName>
</protein>
<dbReference type="PROSITE" id="PS01011">
    <property type="entry name" value="FOLYLPOLYGLU_SYNT_1"/>
    <property type="match status" value="1"/>
</dbReference>
<evidence type="ECO:0000256" key="2">
    <source>
        <dbReference type="ARBA" id="ARBA00013025"/>
    </source>
</evidence>
<keyword evidence="5" id="KW-0547">Nucleotide-binding</keyword>
<keyword evidence="4" id="KW-0479">Metal-binding</keyword>
<name>A0ABY1HZW1_9ACTO</name>
<dbReference type="Pfam" id="PF08245">
    <property type="entry name" value="Mur_ligase_M"/>
    <property type="match status" value="1"/>
</dbReference>
<dbReference type="EMBL" id="FQYL01000001">
    <property type="protein sequence ID" value="SHI34963.1"/>
    <property type="molecule type" value="Genomic_DNA"/>
</dbReference>
<evidence type="ECO:0000256" key="9">
    <source>
        <dbReference type="ARBA" id="ARBA00047493"/>
    </source>
</evidence>
<sequence length="629" mass="65154">MTHHHQGSGSAASAGGGPGSGGGAPSHPGAAFGIPAHATAEEVVDAVFGAGDGGEGIDPALLPYLEAADAPAAGAPGSAAAGLSLAEVGQARRARAEARSAAEAEDLAALRELVAHNMLASGDPDELDALLAEVDADESDDWESWEPVLPDTGGDPGEHDAHRRALLAAARGVEVSERMRQVEAEILSRAPEHRVQPSLERIEAVMDILGHPERAYRVIHITGTNGKTSTARMVERLLAAAGLRTGRFTSPHLATIRERISLDGDPISEEGFIAAWEDVAPYIAMVDERSQADGGPRMSFFEVLTVMALAAFADHPVDAAIIEVGMGGTWDCTNVVDSDVEVITPIGLDHASWLGSTIREVARNKAGIIKDGATLITSVQVPEAQEVIAAAAAARRVVWRRELDPDEDPGEPGAGELSVRSRELAVGGQLVTLATAAAVYEDVFVPLHGEYQAHNALLALAAAEAFFGGRALPPALVEEGFASTTSPGRLEVLRSSPTVIVDAGHNPHGVAALMPAVEEAFGFSHLVAVMGAMVDKDVEGILSILEPACDAVVCVPIDSPRAMDAEDLAAVAREVFGEDRVQVAQTLADGVDRAVALSEGGDGPLTASGVLIVGSVVLAAEARALFRRP</sequence>
<evidence type="ECO:0000256" key="8">
    <source>
        <dbReference type="ARBA" id="ARBA00030592"/>
    </source>
</evidence>
<dbReference type="NCBIfam" id="TIGR01499">
    <property type="entry name" value="folC"/>
    <property type="match status" value="1"/>
</dbReference>
<evidence type="ECO:0000256" key="4">
    <source>
        <dbReference type="ARBA" id="ARBA00022723"/>
    </source>
</evidence>
<keyword evidence="6" id="KW-0067">ATP-binding</keyword>
<evidence type="ECO:0000256" key="10">
    <source>
        <dbReference type="SAM" id="MobiDB-lite"/>
    </source>
</evidence>
<comment type="similarity">
    <text evidence="1">Belongs to the folylpolyglutamate synthase family.</text>
</comment>